<dbReference type="InterPro" id="IPR011053">
    <property type="entry name" value="Single_hybrid_motif"/>
</dbReference>
<feature type="region of interest" description="Disordered" evidence="10">
    <location>
        <begin position="56"/>
        <end position="93"/>
    </location>
</feature>
<dbReference type="KEGG" id="pbr:PB2503_09764"/>
<dbReference type="NCBIfam" id="TIGR00531">
    <property type="entry name" value="BCCP"/>
    <property type="match status" value="1"/>
</dbReference>
<evidence type="ECO:0000256" key="6">
    <source>
        <dbReference type="ARBA" id="ARBA00023098"/>
    </source>
</evidence>
<dbReference type="CDD" id="cd06850">
    <property type="entry name" value="biotinyl_domain"/>
    <property type="match status" value="1"/>
</dbReference>
<evidence type="ECO:0000256" key="10">
    <source>
        <dbReference type="SAM" id="MobiDB-lite"/>
    </source>
</evidence>
<dbReference type="Pfam" id="PF00364">
    <property type="entry name" value="Biotin_lipoyl"/>
    <property type="match status" value="1"/>
</dbReference>
<evidence type="ECO:0000256" key="9">
    <source>
        <dbReference type="RuleBase" id="RU364072"/>
    </source>
</evidence>
<feature type="domain" description="Lipoyl-binding" evidence="11">
    <location>
        <begin position="83"/>
        <end position="159"/>
    </location>
</feature>
<dbReference type="PROSITE" id="PS50968">
    <property type="entry name" value="BIOTINYL_LIPOYL"/>
    <property type="match status" value="1"/>
</dbReference>
<dbReference type="PANTHER" id="PTHR45266">
    <property type="entry name" value="OXALOACETATE DECARBOXYLASE ALPHA CHAIN"/>
    <property type="match status" value="1"/>
</dbReference>
<dbReference type="Proteomes" id="UP000001302">
    <property type="component" value="Chromosome"/>
</dbReference>
<evidence type="ECO:0000256" key="8">
    <source>
        <dbReference type="ARBA" id="ARBA00023267"/>
    </source>
</evidence>
<evidence type="ECO:0000313" key="12">
    <source>
        <dbReference type="EMBL" id="ADM10005.1"/>
    </source>
</evidence>
<dbReference type="InterPro" id="IPR001249">
    <property type="entry name" value="AcCoA_biotinCC"/>
</dbReference>
<sequence length="159" mass="16376">MGSSKEIEEDLEAIRAMAHVLKETGLTEIEIERGQARLRVAKTATTVAAQMAAPAAMPAAAPVPESGGASPAPAAEPDPANHPGAVTSPMVGTAYLSPSPEANPFVSEGASVKQGDTLMIVEAMKTMNEIKSPRSGTVKKILAADAEPVQFGDVLMIVE</sequence>
<dbReference type="PRINTS" id="PR01071">
    <property type="entry name" value="ACOABIOTINCC"/>
</dbReference>
<dbReference type="GO" id="GO:0006633">
    <property type="term" value="P:fatty acid biosynthetic process"/>
    <property type="evidence" value="ECO:0007669"/>
    <property type="project" value="UniProtKB-UniPathway"/>
</dbReference>
<dbReference type="STRING" id="314260.PB2503_09764"/>
<dbReference type="InterPro" id="IPR001882">
    <property type="entry name" value="Biotin_BS"/>
</dbReference>
<dbReference type="RefSeq" id="WP_013300979.1">
    <property type="nucleotide sequence ID" value="NC_014414.1"/>
</dbReference>
<keyword evidence="6 9" id="KW-0443">Lipid metabolism</keyword>
<dbReference type="GO" id="GO:0009317">
    <property type="term" value="C:acetyl-CoA carboxylase complex"/>
    <property type="evidence" value="ECO:0007669"/>
    <property type="project" value="InterPro"/>
</dbReference>
<dbReference type="EMBL" id="CP002156">
    <property type="protein sequence ID" value="ADM10005.1"/>
    <property type="molecule type" value="Genomic_DNA"/>
</dbReference>
<keyword evidence="8 9" id="KW-0092">Biotin</keyword>
<dbReference type="AlphaFoldDB" id="E0TDT9"/>
<reference evidence="13" key="1">
    <citation type="submission" date="2010-08" db="EMBL/GenBank/DDBJ databases">
        <title>Genome sequence of Parvularcula bermudensis HTCC2503.</title>
        <authorList>
            <person name="Kang D.-M."/>
            <person name="Oh H.-M."/>
            <person name="Cho J.-C."/>
        </authorList>
    </citation>
    <scope>NUCLEOTIDE SEQUENCE [LARGE SCALE GENOMIC DNA]</scope>
    <source>
        <strain evidence="13">ATCC BAA-594 / HTCC2503 / KCTC 12087</strain>
    </source>
</reference>
<dbReference type="HOGENOM" id="CLU_016733_3_1_5"/>
<evidence type="ECO:0000256" key="5">
    <source>
        <dbReference type="ARBA" id="ARBA00022832"/>
    </source>
</evidence>
<dbReference type="Gene3D" id="2.40.50.100">
    <property type="match status" value="1"/>
</dbReference>
<accession>E0TDT9</accession>
<feature type="compositionally biased region" description="Low complexity" evidence="10">
    <location>
        <begin position="56"/>
        <end position="78"/>
    </location>
</feature>
<evidence type="ECO:0000313" key="13">
    <source>
        <dbReference type="Proteomes" id="UP000001302"/>
    </source>
</evidence>
<organism evidence="12 13">
    <name type="scientific">Parvularcula bermudensis (strain ATCC BAA-594 / HTCC2503 / KCTC 12087)</name>
    <dbReference type="NCBI Taxonomy" id="314260"/>
    <lineage>
        <taxon>Bacteria</taxon>
        <taxon>Pseudomonadati</taxon>
        <taxon>Pseudomonadota</taxon>
        <taxon>Alphaproteobacteria</taxon>
        <taxon>Parvularculales</taxon>
        <taxon>Parvularculaceae</taxon>
        <taxon>Parvularcula</taxon>
    </lineage>
</organism>
<dbReference type="FunFam" id="2.40.50.100:FF:000003">
    <property type="entry name" value="Acetyl-CoA carboxylase biotin carboxyl carrier protein"/>
    <property type="match status" value="1"/>
</dbReference>
<evidence type="ECO:0000259" key="11">
    <source>
        <dbReference type="PROSITE" id="PS50968"/>
    </source>
</evidence>
<dbReference type="eggNOG" id="COG0511">
    <property type="taxonomic scope" value="Bacteria"/>
</dbReference>
<dbReference type="PROSITE" id="PS00188">
    <property type="entry name" value="BIOTIN"/>
    <property type="match status" value="1"/>
</dbReference>
<evidence type="ECO:0000256" key="1">
    <source>
        <dbReference type="ARBA" id="ARBA00003761"/>
    </source>
</evidence>
<evidence type="ECO:0000256" key="4">
    <source>
        <dbReference type="ARBA" id="ARBA00022516"/>
    </source>
</evidence>
<evidence type="ECO:0000256" key="7">
    <source>
        <dbReference type="ARBA" id="ARBA00023160"/>
    </source>
</evidence>
<keyword evidence="13" id="KW-1185">Reference proteome</keyword>
<dbReference type="UniPathway" id="UPA00094"/>
<reference evidence="12 13" key="2">
    <citation type="journal article" date="2011" name="J. Bacteriol.">
        <title>Complete genome sequence of strain HTCC2503T of Parvularcula bermudensis, the type species of the order "Parvularculales" in the class Alphaproteobacteria.</title>
        <authorList>
            <person name="Oh H.M."/>
            <person name="Kang I."/>
            <person name="Vergin K.L."/>
            <person name="Kang D."/>
            <person name="Rhee K.H."/>
            <person name="Giovannoni S.J."/>
            <person name="Cho J.C."/>
        </authorList>
    </citation>
    <scope>NUCLEOTIDE SEQUENCE [LARGE SCALE GENOMIC DNA]</scope>
    <source>
        <strain evidence="13">ATCC BAA-594 / HTCC2503 / KCTC 12087</strain>
    </source>
</reference>
<evidence type="ECO:0000256" key="2">
    <source>
        <dbReference type="ARBA" id="ARBA00005194"/>
    </source>
</evidence>
<dbReference type="PANTHER" id="PTHR45266:SF3">
    <property type="entry name" value="OXALOACETATE DECARBOXYLASE ALPHA CHAIN"/>
    <property type="match status" value="1"/>
</dbReference>
<evidence type="ECO:0000256" key="3">
    <source>
        <dbReference type="ARBA" id="ARBA00017562"/>
    </source>
</evidence>
<dbReference type="InterPro" id="IPR000089">
    <property type="entry name" value="Biotin_lipoyl"/>
</dbReference>
<dbReference type="InterPro" id="IPR050709">
    <property type="entry name" value="Biotin_Carboxyl_Carrier/Decarb"/>
</dbReference>
<dbReference type="SUPFAM" id="SSF51230">
    <property type="entry name" value="Single hybrid motif"/>
    <property type="match status" value="1"/>
</dbReference>
<dbReference type="GO" id="GO:0003989">
    <property type="term" value="F:acetyl-CoA carboxylase activity"/>
    <property type="evidence" value="ECO:0007669"/>
    <property type="project" value="InterPro"/>
</dbReference>
<name>E0TDT9_PARBH</name>
<keyword evidence="7 9" id="KW-0275">Fatty acid biosynthesis</keyword>
<proteinExistence type="predicted"/>
<keyword evidence="5 9" id="KW-0276">Fatty acid metabolism</keyword>
<protein>
    <recommendedName>
        <fullName evidence="3 9">Biotin carboxyl carrier protein of acetyl-CoA carboxylase</fullName>
    </recommendedName>
</protein>
<gene>
    <name evidence="12" type="ordered locus">PB2503_09764</name>
</gene>
<dbReference type="OrthoDB" id="9811735at2"/>
<keyword evidence="4 9" id="KW-0444">Lipid biosynthesis</keyword>
<comment type="function">
    <text evidence="1 9">This protein is a component of the acetyl coenzyme A carboxylase complex; first, biotin carboxylase catalyzes the carboxylation of the carrier protein and then the transcarboxylase transfers the carboxyl group to form malonyl-CoA.</text>
</comment>
<comment type="pathway">
    <text evidence="2 9">Lipid metabolism; fatty acid biosynthesis.</text>
</comment>